<dbReference type="RefSeq" id="WP_170206825.1">
    <property type="nucleotide sequence ID" value="NZ_CAJTBP010000001.1"/>
</dbReference>
<dbReference type="AlphaFoldDB" id="A0A542XCW2"/>
<dbReference type="EMBL" id="VFOK01000001">
    <property type="protein sequence ID" value="TQL33661.1"/>
    <property type="molecule type" value="Genomic_DNA"/>
</dbReference>
<feature type="domain" description="Glycosyltransferase 61 catalytic" evidence="2">
    <location>
        <begin position="352"/>
        <end position="526"/>
    </location>
</feature>
<proteinExistence type="predicted"/>
<gene>
    <name evidence="3" type="ORF">FB554_1812</name>
</gene>
<sequence>MGDTTPAPDEEPRPAQEGPELSATSLAALDLARAELDLAERFVVIVGDTEDAVDLAPALAEVWPTAHLRLMTKNQPPRERRPDDLRLTPVASVPDIFNALAAGPAPDVIIELGGDRGYAGHGAFGATFLSLRDGGAYLKVDLAGEVAAASADDADDSLWQWLGRSLGDQHQPPRLTGELDKQGLVRTLGEAISGVTIRDGSAVVHKRGEHLMKVNNLLHRPDGEHRVEQTVVRRCGEGSASTIAGEPAHEFEVTSPVWVNDAEAGVRLRDRYLVRELAAREYLGAVCAPRGVVTMGGLFLPESSMQPLVRPWFNRGTQDAGPDYAVFPRVSGPVPTLPGSYYHLDNEFPGHYGHVTTQDLSRLWAWDAAVERDPDVRVLLSPPTGHQEPHDYQLRLLEAFGIERDRVTVLREPARVERLVSATLGLQNHYFASPVCTPVWERIRDALVPEAEGSTPERVFVGRNETRRRCLNGDEVERRFVEAGFTVVHPETLDIAEQIRVFSGARAVAGYAGSSMFTMAYATGDTHWIVIGSRSYTATTEHLLATLHRQPIDYFFADPEVEQPAGGFAPEAYFSDYTFNFERDGADLDALLARL</sequence>
<dbReference type="InterPro" id="IPR049625">
    <property type="entry name" value="Glyco_transf_61_cat"/>
</dbReference>
<evidence type="ECO:0000313" key="4">
    <source>
        <dbReference type="Proteomes" id="UP000318336"/>
    </source>
</evidence>
<evidence type="ECO:0000256" key="1">
    <source>
        <dbReference type="SAM" id="MobiDB-lite"/>
    </source>
</evidence>
<feature type="region of interest" description="Disordered" evidence="1">
    <location>
        <begin position="1"/>
        <end position="21"/>
    </location>
</feature>
<keyword evidence="4" id="KW-1185">Reference proteome</keyword>
<dbReference type="Proteomes" id="UP000318336">
    <property type="component" value="Unassembled WGS sequence"/>
</dbReference>
<dbReference type="Pfam" id="PF04577">
    <property type="entry name" value="Glyco_transf_61"/>
    <property type="match status" value="1"/>
</dbReference>
<comment type="caution">
    <text evidence="3">The sequence shown here is derived from an EMBL/GenBank/DDBJ whole genome shotgun (WGS) entry which is preliminary data.</text>
</comment>
<evidence type="ECO:0000313" key="3">
    <source>
        <dbReference type="EMBL" id="TQL33661.1"/>
    </source>
</evidence>
<evidence type="ECO:0000259" key="2">
    <source>
        <dbReference type="Pfam" id="PF04577"/>
    </source>
</evidence>
<organism evidence="3 4">
    <name type="scientific">Barrientosiimonas humi</name>
    <dbReference type="NCBI Taxonomy" id="999931"/>
    <lineage>
        <taxon>Bacteria</taxon>
        <taxon>Bacillati</taxon>
        <taxon>Actinomycetota</taxon>
        <taxon>Actinomycetes</taxon>
        <taxon>Micrococcales</taxon>
        <taxon>Dermacoccaceae</taxon>
        <taxon>Barrientosiimonas</taxon>
    </lineage>
</organism>
<name>A0A542XCW2_9MICO</name>
<dbReference type="GO" id="GO:0016757">
    <property type="term" value="F:glycosyltransferase activity"/>
    <property type="evidence" value="ECO:0007669"/>
    <property type="project" value="InterPro"/>
</dbReference>
<reference evidence="3 4" key="1">
    <citation type="submission" date="2019-06" db="EMBL/GenBank/DDBJ databases">
        <title>Sequencing the genomes of 1000 actinobacteria strains.</title>
        <authorList>
            <person name="Klenk H.-P."/>
        </authorList>
    </citation>
    <scope>NUCLEOTIDE SEQUENCE [LARGE SCALE GENOMIC DNA]</scope>
    <source>
        <strain evidence="3 4">DSM 24617</strain>
    </source>
</reference>
<protein>
    <submittedName>
        <fullName evidence="3">Uncharacterized protein DUF563</fullName>
    </submittedName>
</protein>
<accession>A0A542XCW2</accession>